<keyword evidence="1" id="KW-1133">Transmembrane helix</keyword>
<dbReference type="Ensembl" id="ENSMMDT00005005748.1">
    <property type="protein sequence ID" value="ENSMMDP00005005596.1"/>
    <property type="gene ID" value="ENSMMDG00005003115.1"/>
</dbReference>
<proteinExistence type="predicted"/>
<reference evidence="3" key="1">
    <citation type="submission" date="2019-06" db="EMBL/GenBank/DDBJ databases">
        <authorList>
            <consortium name="Wellcome Sanger Institute Data Sharing"/>
        </authorList>
    </citation>
    <scope>NUCLEOTIDE SEQUENCE [LARGE SCALE GENOMIC DNA]</scope>
</reference>
<name>A0A667X9N5_9TELE</name>
<dbReference type="Gene3D" id="2.60.40.10">
    <property type="entry name" value="Immunoglobulins"/>
    <property type="match status" value="2"/>
</dbReference>
<dbReference type="InterPro" id="IPR007110">
    <property type="entry name" value="Ig-like_dom"/>
</dbReference>
<dbReference type="InterPro" id="IPR036179">
    <property type="entry name" value="Ig-like_dom_sf"/>
</dbReference>
<dbReference type="AlphaFoldDB" id="A0A667X9N5"/>
<protein>
    <recommendedName>
        <fullName evidence="2">Ig-like domain-containing protein</fullName>
    </recommendedName>
</protein>
<dbReference type="InterPro" id="IPR013783">
    <property type="entry name" value="Ig-like_fold"/>
</dbReference>
<dbReference type="Pfam" id="PF13895">
    <property type="entry name" value="Ig_2"/>
    <property type="match status" value="1"/>
</dbReference>
<dbReference type="InParanoid" id="A0A667X9N5"/>
<dbReference type="InterPro" id="IPR003598">
    <property type="entry name" value="Ig_sub2"/>
</dbReference>
<reference evidence="3" key="2">
    <citation type="submission" date="2025-08" db="UniProtKB">
        <authorList>
            <consortium name="Ensembl"/>
        </authorList>
    </citation>
    <scope>IDENTIFICATION</scope>
</reference>
<feature type="transmembrane region" description="Helical" evidence="1">
    <location>
        <begin position="162"/>
        <end position="182"/>
    </location>
</feature>
<evidence type="ECO:0000313" key="4">
    <source>
        <dbReference type="Proteomes" id="UP000472263"/>
    </source>
</evidence>
<keyword evidence="1" id="KW-0472">Membrane</keyword>
<dbReference type="GeneTree" id="ENSGT00940000169291"/>
<reference evidence="3" key="3">
    <citation type="submission" date="2025-09" db="UniProtKB">
        <authorList>
            <consortium name="Ensembl"/>
        </authorList>
    </citation>
    <scope>IDENTIFICATION</scope>
</reference>
<organism evidence="3 4">
    <name type="scientific">Myripristis murdjan</name>
    <name type="common">pinecone soldierfish</name>
    <dbReference type="NCBI Taxonomy" id="586833"/>
    <lineage>
        <taxon>Eukaryota</taxon>
        <taxon>Metazoa</taxon>
        <taxon>Chordata</taxon>
        <taxon>Craniata</taxon>
        <taxon>Vertebrata</taxon>
        <taxon>Euteleostomi</taxon>
        <taxon>Actinopterygii</taxon>
        <taxon>Neopterygii</taxon>
        <taxon>Teleostei</taxon>
        <taxon>Neoteleostei</taxon>
        <taxon>Acanthomorphata</taxon>
        <taxon>Holocentriformes</taxon>
        <taxon>Holocentridae</taxon>
        <taxon>Myripristis</taxon>
    </lineage>
</organism>
<evidence type="ECO:0000259" key="2">
    <source>
        <dbReference type="PROSITE" id="PS50835"/>
    </source>
</evidence>
<evidence type="ECO:0000313" key="3">
    <source>
        <dbReference type="Ensembl" id="ENSMMDP00005005596.1"/>
    </source>
</evidence>
<feature type="domain" description="Ig-like" evidence="2">
    <location>
        <begin position="60"/>
        <end position="150"/>
    </location>
</feature>
<dbReference type="SMART" id="SM00408">
    <property type="entry name" value="IGc2"/>
    <property type="match status" value="1"/>
</dbReference>
<dbReference type="PANTHER" id="PTHR46013:SF4">
    <property type="entry name" value="B-CELL RECEPTOR CD22-RELATED"/>
    <property type="match status" value="1"/>
</dbReference>
<dbReference type="PANTHER" id="PTHR46013">
    <property type="entry name" value="VASCULAR CELL ADHESION MOLECULE 1"/>
    <property type="match status" value="1"/>
</dbReference>
<dbReference type="SUPFAM" id="SSF48726">
    <property type="entry name" value="Immunoglobulin"/>
    <property type="match status" value="2"/>
</dbReference>
<dbReference type="PROSITE" id="PS50835">
    <property type="entry name" value="IG_LIKE"/>
    <property type="match status" value="1"/>
</dbReference>
<dbReference type="Proteomes" id="UP000472263">
    <property type="component" value="Chromosome 1"/>
</dbReference>
<dbReference type="InterPro" id="IPR003599">
    <property type="entry name" value="Ig_sub"/>
</dbReference>
<evidence type="ECO:0000256" key="1">
    <source>
        <dbReference type="SAM" id="Phobius"/>
    </source>
</evidence>
<sequence length="230" mass="25548">MKTGKTNTEILNNDAPRVEYHDNAENHHVLRIKNLAEGDSAEYTFRFHNDDAGWKYSDFPGVSLIVTGLEVVVTPSAVVTEDKRVTLTCSTSCPLTDNTYIWYHNGRPLTPAEGQHKQLVLDPVSAQHAGKYSCAVRTHQNIKSPEETLTVRGKSQVHAVNAVRLMLVALCPVVVSLLYLWIRKKKSLTSTTEPKNPTQAGQTDSEYESISMNAVIAAQRESVEQQEDSV</sequence>
<accession>A0A667X9N5</accession>
<keyword evidence="4" id="KW-1185">Reference proteome</keyword>
<dbReference type="SMART" id="SM00409">
    <property type="entry name" value="IG"/>
    <property type="match status" value="1"/>
</dbReference>
<keyword evidence="1" id="KW-0812">Transmembrane</keyword>